<reference evidence="3" key="1">
    <citation type="submission" date="2023-03" db="EMBL/GenBank/DDBJ databases">
        <title>Complete genome of Cladonia borealis.</title>
        <authorList>
            <person name="Park H."/>
        </authorList>
    </citation>
    <scope>NUCLEOTIDE SEQUENCE</scope>
    <source>
        <strain evidence="3">ANT050790</strain>
    </source>
</reference>
<feature type="compositionally biased region" description="Low complexity" evidence="1">
    <location>
        <begin position="82"/>
        <end position="94"/>
    </location>
</feature>
<dbReference type="EMBL" id="JAFEKC020000009">
    <property type="protein sequence ID" value="KAK0512936.1"/>
    <property type="molecule type" value="Genomic_DNA"/>
</dbReference>
<dbReference type="Proteomes" id="UP001166286">
    <property type="component" value="Unassembled WGS sequence"/>
</dbReference>
<protein>
    <recommendedName>
        <fullName evidence="5">Secreted protein</fullName>
    </recommendedName>
</protein>
<keyword evidence="2" id="KW-0732">Signal</keyword>
<proteinExistence type="predicted"/>
<accession>A0AA39UB09</accession>
<feature type="compositionally biased region" description="Basic and acidic residues" evidence="1">
    <location>
        <begin position="149"/>
        <end position="160"/>
    </location>
</feature>
<feature type="region of interest" description="Disordered" evidence="1">
    <location>
        <begin position="141"/>
        <end position="170"/>
    </location>
</feature>
<evidence type="ECO:0000256" key="1">
    <source>
        <dbReference type="SAM" id="MobiDB-lite"/>
    </source>
</evidence>
<feature type="region of interest" description="Disordered" evidence="1">
    <location>
        <begin position="57"/>
        <end position="95"/>
    </location>
</feature>
<keyword evidence="4" id="KW-1185">Reference proteome</keyword>
<gene>
    <name evidence="3" type="ORF">JMJ35_004953</name>
</gene>
<feature type="signal peptide" evidence="2">
    <location>
        <begin position="1"/>
        <end position="19"/>
    </location>
</feature>
<name>A0AA39UB09_9LECA</name>
<organism evidence="3 4">
    <name type="scientific">Cladonia borealis</name>
    <dbReference type="NCBI Taxonomy" id="184061"/>
    <lineage>
        <taxon>Eukaryota</taxon>
        <taxon>Fungi</taxon>
        <taxon>Dikarya</taxon>
        <taxon>Ascomycota</taxon>
        <taxon>Pezizomycotina</taxon>
        <taxon>Lecanoromycetes</taxon>
        <taxon>OSLEUM clade</taxon>
        <taxon>Lecanoromycetidae</taxon>
        <taxon>Lecanorales</taxon>
        <taxon>Lecanorineae</taxon>
        <taxon>Cladoniaceae</taxon>
        <taxon>Cladonia</taxon>
    </lineage>
</organism>
<evidence type="ECO:0008006" key="5">
    <source>
        <dbReference type="Google" id="ProtNLM"/>
    </source>
</evidence>
<evidence type="ECO:0000313" key="4">
    <source>
        <dbReference type="Proteomes" id="UP001166286"/>
    </source>
</evidence>
<feature type="chain" id="PRO_5041401784" description="Secreted protein" evidence="2">
    <location>
        <begin position="20"/>
        <end position="225"/>
    </location>
</feature>
<dbReference type="AlphaFoldDB" id="A0AA39UB09"/>
<sequence length="225" mass="23754">MMAFTVVLFLALAASIVNASPIPFSNAVPSATTIEAGLPPVYAPDDSPVHSTISEVYDHCEDPSDDGPPYHSTSGFVKPPLSESGTASGSGSSADYQRLMSGRGLNAAAEAESAALQYRTSHGLDAEAEAESAIHCQQYRTSHGLEAADSDRIEKRKSGESDSDGQNAWDLGYHPHLRHQKGEGSDCRIAGSGVLCRVKQDAGPMQNYEASLAEPDIPTHIANID</sequence>
<evidence type="ECO:0000256" key="2">
    <source>
        <dbReference type="SAM" id="SignalP"/>
    </source>
</evidence>
<comment type="caution">
    <text evidence="3">The sequence shown here is derived from an EMBL/GenBank/DDBJ whole genome shotgun (WGS) entry which is preliminary data.</text>
</comment>
<evidence type="ECO:0000313" key="3">
    <source>
        <dbReference type="EMBL" id="KAK0512936.1"/>
    </source>
</evidence>